<dbReference type="Proteomes" id="UP001494902">
    <property type="component" value="Unassembled WGS sequence"/>
</dbReference>
<evidence type="ECO:0000259" key="1">
    <source>
        <dbReference type="Pfam" id="PF08241"/>
    </source>
</evidence>
<dbReference type="InterPro" id="IPR029063">
    <property type="entry name" value="SAM-dependent_MTases_sf"/>
</dbReference>
<keyword evidence="3" id="KW-1185">Reference proteome</keyword>
<dbReference type="Gene3D" id="3.40.50.150">
    <property type="entry name" value="Vaccinia Virus protein VP39"/>
    <property type="match status" value="1"/>
</dbReference>
<dbReference type="GO" id="GO:0032259">
    <property type="term" value="P:methylation"/>
    <property type="evidence" value="ECO:0007669"/>
    <property type="project" value="UniProtKB-KW"/>
</dbReference>
<dbReference type="GO" id="GO:0008168">
    <property type="term" value="F:methyltransferase activity"/>
    <property type="evidence" value="ECO:0007669"/>
    <property type="project" value="UniProtKB-KW"/>
</dbReference>
<reference evidence="2 3" key="1">
    <citation type="submission" date="2024-03" db="EMBL/GenBank/DDBJ databases">
        <title>Draft genome sequence of Pseudonocardia nematodicida JCM 31783.</title>
        <authorList>
            <person name="Butdee W."/>
            <person name="Duangmal K."/>
        </authorList>
    </citation>
    <scope>NUCLEOTIDE SEQUENCE [LARGE SCALE GENOMIC DNA]</scope>
    <source>
        <strain evidence="2 3">JCM 31783</strain>
    </source>
</reference>
<dbReference type="SUPFAM" id="SSF53335">
    <property type="entry name" value="S-adenosyl-L-methionine-dependent methyltransferases"/>
    <property type="match status" value="1"/>
</dbReference>
<accession>A0ABV1KC79</accession>
<protein>
    <submittedName>
        <fullName evidence="2">Methyltransferase domain-containing protein</fullName>
    </submittedName>
</protein>
<dbReference type="RefSeq" id="WP_349299143.1">
    <property type="nucleotide sequence ID" value="NZ_JBEDNQ010000006.1"/>
</dbReference>
<feature type="domain" description="Methyltransferase type 11" evidence="1">
    <location>
        <begin position="77"/>
        <end position="140"/>
    </location>
</feature>
<dbReference type="EMBL" id="JBEDNQ010000006">
    <property type="protein sequence ID" value="MEQ3552075.1"/>
    <property type="molecule type" value="Genomic_DNA"/>
</dbReference>
<dbReference type="Pfam" id="PF08241">
    <property type="entry name" value="Methyltransf_11"/>
    <property type="match status" value="1"/>
</dbReference>
<gene>
    <name evidence="2" type="ORF">WIS52_16495</name>
</gene>
<evidence type="ECO:0000313" key="2">
    <source>
        <dbReference type="EMBL" id="MEQ3552075.1"/>
    </source>
</evidence>
<dbReference type="InterPro" id="IPR013216">
    <property type="entry name" value="Methyltransf_11"/>
</dbReference>
<sequence length="212" mass="22927">MNDFPQGFFDRADDTADREFYLPSRFVQHIDDGAIAAAGAFYAGIGVTGRVLDLMSSWVSHLTVRPEHLTVLGMNRAELAANEMAHERVRHDLNADPVLPFDDGAFDTCVCTVSVDYLTDPVAVFAEVGRVLRPGGTFACTFSNRCFPTKAVRGWLASDDATRVRIVGEYFRRSGAFAVPQALACDTPPGGDPLYAVWATTPTAPGTAAPRP</sequence>
<dbReference type="PANTHER" id="PTHR43036">
    <property type="entry name" value="OSJNBB0011N17.9 PROTEIN"/>
    <property type="match status" value="1"/>
</dbReference>
<name>A0ABV1KC79_9PSEU</name>
<dbReference type="CDD" id="cd02440">
    <property type="entry name" value="AdoMet_MTases"/>
    <property type="match status" value="1"/>
</dbReference>
<dbReference type="PANTHER" id="PTHR43036:SF2">
    <property type="entry name" value="OS04G0481300 PROTEIN"/>
    <property type="match status" value="1"/>
</dbReference>
<comment type="caution">
    <text evidence="2">The sequence shown here is derived from an EMBL/GenBank/DDBJ whole genome shotgun (WGS) entry which is preliminary data.</text>
</comment>
<organism evidence="2 3">
    <name type="scientific">Pseudonocardia nematodicida</name>
    <dbReference type="NCBI Taxonomy" id="1206997"/>
    <lineage>
        <taxon>Bacteria</taxon>
        <taxon>Bacillati</taxon>
        <taxon>Actinomycetota</taxon>
        <taxon>Actinomycetes</taxon>
        <taxon>Pseudonocardiales</taxon>
        <taxon>Pseudonocardiaceae</taxon>
        <taxon>Pseudonocardia</taxon>
    </lineage>
</organism>
<proteinExistence type="predicted"/>
<evidence type="ECO:0000313" key="3">
    <source>
        <dbReference type="Proteomes" id="UP001494902"/>
    </source>
</evidence>
<keyword evidence="2" id="KW-0489">Methyltransferase</keyword>
<keyword evidence="2" id="KW-0808">Transferase</keyword>